<dbReference type="AlphaFoldDB" id="A0ABD5U8P6"/>
<evidence type="ECO:0000313" key="4">
    <source>
        <dbReference type="Proteomes" id="UP001596406"/>
    </source>
</evidence>
<protein>
    <recommendedName>
        <fullName evidence="2">DUF7573 domain-containing protein</fullName>
    </recommendedName>
</protein>
<comment type="caution">
    <text evidence="3">The sequence shown here is derived from an EMBL/GenBank/DDBJ whole genome shotgun (WGS) entry which is preliminary data.</text>
</comment>
<keyword evidence="4" id="KW-1185">Reference proteome</keyword>
<dbReference type="Proteomes" id="UP001596406">
    <property type="component" value="Unassembled WGS sequence"/>
</dbReference>
<feature type="domain" description="DUF7573" evidence="2">
    <location>
        <begin position="79"/>
        <end position="117"/>
    </location>
</feature>
<evidence type="ECO:0000259" key="2">
    <source>
        <dbReference type="Pfam" id="PF24458"/>
    </source>
</evidence>
<sequence length="117" mass="12171">MVRDRSLDEFAAADADAESDGANRDDSNRDDADCTSDARAGEASDPSSESPDGETAVAADSPVAAEVPDLPDGLPLRPAVSTMDWTSGGAPCAACGTHVERRWRDGDGLVCADCKEW</sequence>
<dbReference type="Pfam" id="PF24458">
    <property type="entry name" value="DUF7573"/>
    <property type="match status" value="1"/>
</dbReference>
<dbReference type="InterPro" id="IPR055995">
    <property type="entry name" value="DUF7573"/>
</dbReference>
<gene>
    <name evidence="3" type="ORF">ACFQHK_09335</name>
</gene>
<dbReference type="RefSeq" id="WP_304448394.1">
    <property type="nucleotide sequence ID" value="NZ_JARRAH010000001.1"/>
</dbReference>
<evidence type="ECO:0000256" key="1">
    <source>
        <dbReference type="SAM" id="MobiDB-lite"/>
    </source>
</evidence>
<proteinExistence type="predicted"/>
<feature type="compositionally biased region" description="Basic and acidic residues" evidence="1">
    <location>
        <begin position="21"/>
        <end position="32"/>
    </location>
</feature>
<name>A0ABD5U8P6_9EURY</name>
<accession>A0ABD5U8P6</accession>
<organism evidence="3 4">
    <name type="scientific">Halomarina ordinaria</name>
    <dbReference type="NCBI Taxonomy" id="3033939"/>
    <lineage>
        <taxon>Archaea</taxon>
        <taxon>Methanobacteriati</taxon>
        <taxon>Methanobacteriota</taxon>
        <taxon>Stenosarchaea group</taxon>
        <taxon>Halobacteria</taxon>
        <taxon>Halobacteriales</taxon>
        <taxon>Natronomonadaceae</taxon>
        <taxon>Halomarina</taxon>
    </lineage>
</organism>
<dbReference type="EMBL" id="JBHSXM010000001">
    <property type="protein sequence ID" value="MFC6836714.1"/>
    <property type="molecule type" value="Genomic_DNA"/>
</dbReference>
<evidence type="ECO:0000313" key="3">
    <source>
        <dbReference type="EMBL" id="MFC6836714.1"/>
    </source>
</evidence>
<reference evidence="3 4" key="1">
    <citation type="journal article" date="2019" name="Int. J. Syst. Evol. Microbiol.">
        <title>The Global Catalogue of Microorganisms (GCM) 10K type strain sequencing project: providing services to taxonomists for standard genome sequencing and annotation.</title>
        <authorList>
            <consortium name="The Broad Institute Genomics Platform"/>
            <consortium name="The Broad Institute Genome Sequencing Center for Infectious Disease"/>
            <person name="Wu L."/>
            <person name="Ma J."/>
        </authorList>
    </citation>
    <scope>NUCLEOTIDE SEQUENCE [LARGE SCALE GENOMIC DNA]</scope>
    <source>
        <strain evidence="3 4">PSRA2</strain>
    </source>
</reference>
<feature type="region of interest" description="Disordered" evidence="1">
    <location>
        <begin position="1"/>
        <end position="82"/>
    </location>
</feature>